<organism evidence="2 3">
    <name type="scientific">Aliidiomarina taiwanensis</name>
    <dbReference type="NCBI Taxonomy" id="946228"/>
    <lineage>
        <taxon>Bacteria</taxon>
        <taxon>Pseudomonadati</taxon>
        <taxon>Pseudomonadota</taxon>
        <taxon>Gammaproteobacteria</taxon>
        <taxon>Alteromonadales</taxon>
        <taxon>Idiomarinaceae</taxon>
        <taxon>Aliidiomarina</taxon>
    </lineage>
</organism>
<dbReference type="SUPFAM" id="SSF75304">
    <property type="entry name" value="Amidase signature (AS) enzymes"/>
    <property type="match status" value="1"/>
</dbReference>
<keyword evidence="3" id="KW-1185">Reference proteome</keyword>
<dbReference type="InterPro" id="IPR036928">
    <property type="entry name" value="AS_sf"/>
</dbReference>
<protein>
    <recommendedName>
        <fullName evidence="1">Amidase domain-containing protein</fullName>
    </recommendedName>
</protein>
<dbReference type="PANTHER" id="PTHR43372:SF4">
    <property type="entry name" value="FATTY-ACID AMIDE HYDROLASE 2"/>
    <property type="match status" value="1"/>
</dbReference>
<dbReference type="InterPro" id="IPR052739">
    <property type="entry name" value="FAAH2"/>
</dbReference>
<dbReference type="Proteomes" id="UP000286976">
    <property type="component" value="Unassembled WGS sequence"/>
</dbReference>
<dbReference type="AlphaFoldDB" id="A0A432WVN1"/>
<evidence type="ECO:0000313" key="3">
    <source>
        <dbReference type="Proteomes" id="UP000286976"/>
    </source>
</evidence>
<dbReference type="InterPro" id="IPR023631">
    <property type="entry name" value="Amidase_dom"/>
</dbReference>
<dbReference type="PIRSF" id="PIRSF001221">
    <property type="entry name" value="Amidase_fungi"/>
    <property type="match status" value="1"/>
</dbReference>
<dbReference type="Gene3D" id="3.90.1300.10">
    <property type="entry name" value="Amidase signature (AS) domain"/>
    <property type="match status" value="1"/>
</dbReference>
<dbReference type="OrthoDB" id="9811471at2"/>
<dbReference type="PANTHER" id="PTHR43372">
    <property type="entry name" value="FATTY-ACID AMIDE HYDROLASE"/>
    <property type="match status" value="1"/>
</dbReference>
<proteinExistence type="predicted"/>
<dbReference type="EMBL" id="PIPQ01000011">
    <property type="protein sequence ID" value="RUO37824.1"/>
    <property type="molecule type" value="Genomic_DNA"/>
</dbReference>
<gene>
    <name evidence="2" type="ORF">CWE15_11080</name>
</gene>
<evidence type="ECO:0000313" key="2">
    <source>
        <dbReference type="EMBL" id="RUO37824.1"/>
    </source>
</evidence>
<dbReference type="RefSeq" id="WP_126758147.1">
    <property type="nucleotide sequence ID" value="NZ_PIPQ01000011.1"/>
</dbReference>
<dbReference type="Pfam" id="PF01425">
    <property type="entry name" value="Amidase"/>
    <property type="match status" value="1"/>
</dbReference>
<dbReference type="GO" id="GO:0012505">
    <property type="term" value="C:endomembrane system"/>
    <property type="evidence" value="ECO:0007669"/>
    <property type="project" value="TreeGrafter"/>
</dbReference>
<evidence type="ECO:0000259" key="1">
    <source>
        <dbReference type="Pfam" id="PF01425"/>
    </source>
</evidence>
<feature type="domain" description="Amidase" evidence="1">
    <location>
        <begin position="22"/>
        <end position="472"/>
    </location>
</feature>
<accession>A0A432WVN1</accession>
<sequence>MHRLTASQVAESILHGDTSSTEVTNHYLNRISKYNNHLHAYVFIDKEGALSKAKECDRILADYKKKGLSTAELGPLFGVPISIKESFAWVGTATTLNYPPMKNFIATNTSVLVQRLLDAGAIILGKTNVPTLLADIQTAGPLYPTSNNPYDMSRTPGGSTGGGAAALAAGLSTLELGSDIGGSIRNPSNFCGLFGLKPTENGTTSDGHFPPLPKSVSGRTPGISVLNNTGPLARSVADLERAYHVLYQPDWQQLQYMPVQRKHCSSPNLGDYSFAYFDGLHGMQAGREARYGLEKMVQRIAGQGAKVEKIELPKPLTERMFKLWARLFGFMMGQNLSWPMRKLFYLSFRKALSQSQLPAKEDLKKGLSLNYHVFSEAMAERQQLIAEINALLAPYDAILSPTSMGPAFPHNPKHAPIPLDGEHMPYIDYCLPFVVLYNLTGHPVLTVPSGLSENGLPIGVSIAAPHHAEASLFAIGKQLESLGYAFTPPTNFA</sequence>
<reference evidence="2 3" key="1">
    <citation type="journal article" date="2011" name="Front. Microbiol.">
        <title>Genomic signatures of strain selection and enhancement in Bacillus atrophaeus var. globigii, a historical biowarfare simulant.</title>
        <authorList>
            <person name="Gibbons H.S."/>
            <person name="Broomall S.M."/>
            <person name="McNew L.A."/>
            <person name="Daligault H."/>
            <person name="Chapman C."/>
            <person name="Bruce D."/>
            <person name="Karavis M."/>
            <person name="Krepps M."/>
            <person name="McGregor P.A."/>
            <person name="Hong C."/>
            <person name="Park K.H."/>
            <person name="Akmal A."/>
            <person name="Feldman A."/>
            <person name="Lin J.S."/>
            <person name="Chang W.E."/>
            <person name="Higgs B.W."/>
            <person name="Demirev P."/>
            <person name="Lindquist J."/>
            <person name="Liem A."/>
            <person name="Fochler E."/>
            <person name="Read T.D."/>
            <person name="Tapia R."/>
            <person name="Johnson S."/>
            <person name="Bishop-Lilly K.A."/>
            <person name="Detter C."/>
            <person name="Han C."/>
            <person name="Sozhamannan S."/>
            <person name="Rosenzweig C.N."/>
            <person name="Skowronski E.W."/>
        </authorList>
    </citation>
    <scope>NUCLEOTIDE SEQUENCE [LARGE SCALE GENOMIC DNA]</scope>
    <source>
        <strain evidence="2 3">AIT1</strain>
    </source>
</reference>
<comment type="caution">
    <text evidence="2">The sequence shown here is derived from an EMBL/GenBank/DDBJ whole genome shotgun (WGS) entry which is preliminary data.</text>
</comment>
<name>A0A432WVN1_9GAMM</name>